<name>A0A4R2IS31_9PSEU</name>
<dbReference type="AlphaFoldDB" id="A0A4R2IS31"/>
<dbReference type="Pfam" id="PF01370">
    <property type="entry name" value="Epimerase"/>
    <property type="match status" value="1"/>
</dbReference>
<organism evidence="4 5">
    <name type="scientific">Actinocrispum wychmicini</name>
    <dbReference type="NCBI Taxonomy" id="1213861"/>
    <lineage>
        <taxon>Bacteria</taxon>
        <taxon>Bacillati</taxon>
        <taxon>Actinomycetota</taxon>
        <taxon>Actinomycetes</taxon>
        <taxon>Pseudonocardiales</taxon>
        <taxon>Pseudonocardiaceae</taxon>
        <taxon>Actinocrispum</taxon>
    </lineage>
</organism>
<proteinExistence type="inferred from homology"/>
<evidence type="ECO:0000256" key="1">
    <source>
        <dbReference type="ARBA" id="ARBA00009353"/>
    </source>
</evidence>
<comment type="similarity">
    <text evidence="1">Belongs to the NAD(P)-dependent epimerase/dehydratase family. SDR39U1 subfamily.</text>
</comment>
<gene>
    <name evidence="4" type="ORF">EV192_11687</name>
</gene>
<feature type="domain" description="DUF1731" evidence="3">
    <location>
        <begin position="245"/>
        <end position="292"/>
    </location>
</feature>
<dbReference type="Proteomes" id="UP000295680">
    <property type="component" value="Unassembled WGS sequence"/>
</dbReference>
<evidence type="ECO:0000313" key="5">
    <source>
        <dbReference type="Proteomes" id="UP000295680"/>
    </source>
</evidence>
<dbReference type="EMBL" id="SLWS01000016">
    <property type="protein sequence ID" value="TCO48034.1"/>
    <property type="molecule type" value="Genomic_DNA"/>
</dbReference>
<dbReference type="InterPro" id="IPR010099">
    <property type="entry name" value="SDR39U1"/>
</dbReference>
<dbReference type="Pfam" id="PF08338">
    <property type="entry name" value="DUF1731"/>
    <property type="match status" value="1"/>
</dbReference>
<dbReference type="InterPro" id="IPR013549">
    <property type="entry name" value="DUF1731"/>
</dbReference>
<accession>A0A4R2IS31</accession>
<dbReference type="NCBIfam" id="TIGR01777">
    <property type="entry name" value="yfcH"/>
    <property type="match status" value="1"/>
</dbReference>
<sequence>MRVVVAGSSGLIGTELVATLRRDRHEVVRLVRRPATAADERTWDPPAARIEDGALDGVDAVVNLCGPAITLNRLSGARKQAIVDGRIEPTEVLAAAVAEHRIPLLVNANAVGYYGDHGAAEIDEATPAGTGFLSTMCTEWEAATTAATEAGARVVTLRTGLVLSPRGGLLGPLRTLFSVMLGGRLGDGRQYMPWIHHEDEIAAIMFTLTNTVTGPVNLTAPNPVTNAEFTRVLARVLGRPAPWVVPKFALRAVLGTELVDDAALASQRVVPKVLQDNGFKFEYSLVEPALRSVL</sequence>
<protein>
    <recommendedName>
        <fullName evidence="6">TIGR01777 family protein</fullName>
    </recommendedName>
</protein>
<dbReference type="InterPro" id="IPR001509">
    <property type="entry name" value="Epimerase_deHydtase"/>
</dbReference>
<evidence type="ECO:0000259" key="2">
    <source>
        <dbReference type="Pfam" id="PF01370"/>
    </source>
</evidence>
<reference evidence="4 5" key="1">
    <citation type="submission" date="2019-03" db="EMBL/GenBank/DDBJ databases">
        <title>Genomic Encyclopedia of Type Strains, Phase IV (KMG-IV): sequencing the most valuable type-strain genomes for metagenomic binning, comparative biology and taxonomic classification.</title>
        <authorList>
            <person name="Goeker M."/>
        </authorList>
    </citation>
    <scope>NUCLEOTIDE SEQUENCE [LARGE SCALE GENOMIC DNA]</scope>
    <source>
        <strain evidence="4 5">DSM 45934</strain>
    </source>
</reference>
<evidence type="ECO:0000313" key="4">
    <source>
        <dbReference type="EMBL" id="TCO48034.1"/>
    </source>
</evidence>
<evidence type="ECO:0000259" key="3">
    <source>
        <dbReference type="Pfam" id="PF08338"/>
    </source>
</evidence>
<dbReference type="Gene3D" id="3.40.50.720">
    <property type="entry name" value="NAD(P)-binding Rossmann-like Domain"/>
    <property type="match status" value="1"/>
</dbReference>
<dbReference type="OrthoDB" id="9801773at2"/>
<dbReference type="PANTHER" id="PTHR11092:SF0">
    <property type="entry name" value="EPIMERASE FAMILY PROTEIN SDR39U1"/>
    <property type="match status" value="1"/>
</dbReference>
<comment type="caution">
    <text evidence="4">The sequence shown here is derived from an EMBL/GenBank/DDBJ whole genome shotgun (WGS) entry which is preliminary data.</text>
</comment>
<keyword evidence="5" id="KW-1185">Reference proteome</keyword>
<evidence type="ECO:0008006" key="6">
    <source>
        <dbReference type="Google" id="ProtNLM"/>
    </source>
</evidence>
<dbReference type="SUPFAM" id="SSF51735">
    <property type="entry name" value="NAD(P)-binding Rossmann-fold domains"/>
    <property type="match status" value="1"/>
</dbReference>
<dbReference type="InterPro" id="IPR036291">
    <property type="entry name" value="NAD(P)-bd_dom_sf"/>
</dbReference>
<feature type="domain" description="NAD-dependent epimerase/dehydratase" evidence="2">
    <location>
        <begin position="3"/>
        <end position="214"/>
    </location>
</feature>
<dbReference type="PANTHER" id="PTHR11092">
    <property type="entry name" value="SUGAR NUCLEOTIDE EPIMERASE RELATED"/>
    <property type="match status" value="1"/>
</dbReference>
<dbReference type="RefSeq" id="WP_132125443.1">
    <property type="nucleotide sequence ID" value="NZ_SLWS01000016.1"/>
</dbReference>